<evidence type="ECO:0000313" key="1">
    <source>
        <dbReference type="EMBL" id="KAJ0053660.1"/>
    </source>
</evidence>
<proteinExistence type="predicted"/>
<gene>
    <name evidence="1" type="ORF">Pint_03489</name>
</gene>
<dbReference type="Proteomes" id="UP001163603">
    <property type="component" value="Chromosome 1"/>
</dbReference>
<name>A0ACC0ZNS5_9ROSI</name>
<keyword evidence="2" id="KW-1185">Reference proteome</keyword>
<organism evidence="1 2">
    <name type="scientific">Pistacia integerrima</name>
    <dbReference type="NCBI Taxonomy" id="434235"/>
    <lineage>
        <taxon>Eukaryota</taxon>
        <taxon>Viridiplantae</taxon>
        <taxon>Streptophyta</taxon>
        <taxon>Embryophyta</taxon>
        <taxon>Tracheophyta</taxon>
        <taxon>Spermatophyta</taxon>
        <taxon>Magnoliopsida</taxon>
        <taxon>eudicotyledons</taxon>
        <taxon>Gunneridae</taxon>
        <taxon>Pentapetalae</taxon>
        <taxon>rosids</taxon>
        <taxon>malvids</taxon>
        <taxon>Sapindales</taxon>
        <taxon>Anacardiaceae</taxon>
        <taxon>Pistacia</taxon>
    </lineage>
</organism>
<evidence type="ECO:0000313" key="2">
    <source>
        <dbReference type="Proteomes" id="UP001163603"/>
    </source>
</evidence>
<reference evidence="2" key="1">
    <citation type="journal article" date="2023" name="G3 (Bethesda)">
        <title>Genome assembly and association tests identify interacting loci associated with vigor, precocity, and sex in interspecific pistachio rootstocks.</title>
        <authorList>
            <person name="Palmer W."/>
            <person name="Jacygrad E."/>
            <person name="Sagayaradj S."/>
            <person name="Cavanaugh K."/>
            <person name="Han R."/>
            <person name="Bertier L."/>
            <person name="Beede B."/>
            <person name="Kafkas S."/>
            <person name="Golino D."/>
            <person name="Preece J."/>
            <person name="Michelmore R."/>
        </authorList>
    </citation>
    <scope>NUCLEOTIDE SEQUENCE [LARGE SCALE GENOMIC DNA]</scope>
</reference>
<comment type="caution">
    <text evidence="1">The sequence shown here is derived from an EMBL/GenBank/DDBJ whole genome shotgun (WGS) entry which is preliminary data.</text>
</comment>
<sequence>MSCISEIPEEQDKKAMKTDVLALTEDEILPVSEVLNVIREISNEAVEQCDPQIITQVSSLTNITSPLLGQLPVESTCIGIVISSCRSLEFPPDKLFEEISRVLQPGGIIVVYKNIKCDKEDAAKVKGKKPCRKIGSSFPIKKAPKSLFKVQINDDYDLIDEEALLTEEDLKKPQLPSSKIAKIKISDL</sequence>
<accession>A0ACC0ZNS5</accession>
<dbReference type="EMBL" id="CM047736">
    <property type="protein sequence ID" value="KAJ0053660.1"/>
    <property type="molecule type" value="Genomic_DNA"/>
</dbReference>
<protein>
    <submittedName>
        <fullName evidence="1">Uncharacterized protein</fullName>
    </submittedName>
</protein>